<dbReference type="EMBL" id="CAJEWN010001014">
    <property type="protein sequence ID" value="CAD2193233.1"/>
    <property type="molecule type" value="Genomic_DNA"/>
</dbReference>
<dbReference type="Proteomes" id="UP000580250">
    <property type="component" value="Unassembled WGS sequence"/>
</dbReference>
<comment type="caution">
    <text evidence="2">The sequence shown here is derived from an EMBL/GenBank/DDBJ whole genome shotgun (WGS) entry which is preliminary data.</text>
</comment>
<dbReference type="AlphaFoldDB" id="A0A6V7X208"/>
<name>A0A6V7X208_MELEN</name>
<keyword evidence="1" id="KW-0175">Coiled coil</keyword>
<evidence type="ECO:0000313" key="2">
    <source>
        <dbReference type="EMBL" id="CAD2193233.1"/>
    </source>
</evidence>
<accession>A0A6V7X208</accession>
<proteinExistence type="predicted"/>
<evidence type="ECO:0000256" key="1">
    <source>
        <dbReference type="SAM" id="Coils"/>
    </source>
</evidence>
<feature type="coiled-coil region" evidence="1">
    <location>
        <begin position="68"/>
        <end position="165"/>
    </location>
</feature>
<protein>
    <submittedName>
        <fullName evidence="2">Uncharacterized protein</fullName>
    </submittedName>
</protein>
<dbReference type="Gene3D" id="2.60.120.920">
    <property type="match status" value="1"/>
</dbReference>
<dbReference type="OrthoDB" id="5906212at2759"/>
<evidence type="ECO:0000313" key="3">
    <source>
        <dbReference type="Proteomes" id="UP000580250"/>
    </source>
</evidence>
<sequence>MNTPKQLEEWSFFPNNSDNKNRIEDETLVEEAENLKETFSIDGLSTTCESCCPSKNIIKGLKQRVEKLEKIQKIYFDHKNEIEELKQKFQKSIEENNEKLNVENDIDKINSLDKEIKQTLQKINCDNENNIEEIKQNFQQLKVENDQKDEKINFLEENIKKVNDLFEKQIGNLTIKLNNVVFKCVNFVKLKNKWSQICGHESYICCEKNCINTNKPIGKCIKGNGFGNLINDENIKYINCLEGVSDNPFAIFAENAFKKPQNCFNYSFYYFEIKCKFERELSKDLNWMNISLKCANADNHNKFAAKDTTIYNEEKESFKVSTVINNNDIFGCGLVYPPTNKMNYKLPYIFFTQNGKQMCKGILLKENHDSYTPCVWVQCCSIETNFGNDLESKPFKYDVSKHFILKEFY</sequence>
<reference evidence="2 3" key="1">
    <citation type="submission" date="2020-08" db="EMBL/GenBank/DDBJ databases">
        <authorList>
            <person name="Koutsovoulos G."/>
            <person name="Danchin GJ E."/>
        </authorList>
    </citation>
    <scope>NUCLEOTIDE SEQUENCE [LARGE SCALE GENOMIC DNA]</scope>
</reference>
<organism evidence="2 3">
    <name type="scientific">Meloidogyne enterolobii</name>
    <name type="common">Root-knot nematode worm</name>
    <name type="synonym">Meloidogyne mayaguensis</name>
    <dbReference type="NCBI Taxonomy" id="390850"/>
    <lineage>
        <taxon>Eukaryota</taxon>
        <taxon>Metazoa</taxon>
        <taxon>Ecdysozoa</taxon>
        <taxon>Nematoda</taxon>
        <taxon>Chromadorea</taxon>
        <taxon>Rhabditida</taxon>
        <taxon>Tylenchina</taxon>
        <taxon>Tylenchomorpha</taxon>
        <taxon>Tylenchoidea</taxon>
        <taxon>Meloidogynidae</taxon>
        <taxon>Meloidogyninae</taxon>
        <taxon>Meloidogyne</taxon>
    </lineage>
</organism>
<gene>
    <name evidence="2" type="ORF">MENT_LOCUS46168</name>
</gene>
<dbReference type="InterPro" id="IPR043136">
    <property type="entry name" value="B30.2/SPRY_sf"/>
</dbReference>